<dbReference type="AlphaFoldDB" id="A0A6L5BA70"/>
<evidence type="ECO:0000256" key="1">
    <source>
        <dbReference type="SAM" id="MobiDB-lite"/>
    </source>
</evidence>
<proteinExistence type="predicted"/>
<keyword evidence="3" id="KW-1185">Reference proteome</keyword>
<protein>
    <submittedName>
        <fullName evidence="2">Uncharacterized protein</fullName>
    </submittedName>
</protein>
<name>A0A6L5BA70_APIGR</name>
<sequence length="114" mass="12993">MTKEEVNVMSESEGAYYSPFSCWKMLWNILEQFIKRFKIIIGYMAFASPSQDHAQPQTTQSIEEEEVVEEEEYVETTTTTTTTTSRSIVGGGIMMFRAPPRRKTASKGRGVKTH</sequence>
<evidence type="ECO:0000313" key="3">
    <source>
        <dbReference type="Proteomes" id="UP000593563"/>
    </source>
</evidence>
<dbReference type="Proteomes" id="UP000593563">
    <property type="component" value="Unassembled WGS sequence"/>
</dbReference>
<feature type="compositionally biased region" description="Polar residues" evidence="1">
    <location>
        <begin position="51"/>
        <end position="61"/>
    </location>
</feature>
<comment type="caution">
    <text evidence="2">The sequence shown here is derived from an EMBL/GenBank/DDBJ whole genome shotgun (WGS) entry which is preliminary data.</text>
</comment>
<organism evidence="2 3">
    <name type="scientific">Apium graveolens</name>
    <name type="common">Celery</name>
    <dbReference type="NCBI Taxonomy" id="4045"/>
    <lineage>
        <taxon>Eukaryota</taxon>
        <taxon>Viridiplantae</taxon>
        <taxon>Streptophyta</taxon>
        <taxon>Embryophyta</taxon>
        <taxon>Tracheophyta</taxon>
        <taxon>Spermatophyta</taxon>
        <taxon>Magnoliopsida</taxon>
        <taxon>eudicotyledons</taxon>
        <taxon>Gunneridae</taxon>
        <taxon>Pentapetalae</taxon>
        <taxon>asterids</taxon>
        <taxon>campanulids</taxon>
        <taxon>Apiales</taxon>
        <taxon>Apiaceae</taxon>
        <taxon>Apioideae</taxon>
        <taxon>apioid superclade</taxon>
        <taxon>Apieae</taxon>
        <taxon>Apium</taxon>
    </lineage>
</organism>
<dbReference type="EMBL" id="WRXP01001500">
    <property type="protein sequence ID" value="KAF1002285.1"/>
    <property type="molecule type" value="Genomic_DNA"/>
</dbReference>
<feature type="region of interest" description="Disordered" evidence="1">
    <location>
        <begin position="51"/>
        <end position="93"/>
    </location>
</feature>
<reference evidence="2" key="1">
    <citation type="submission" date="2020-01" db="EMBL/GenBank/DDBJ databases">
        <title>The Celery Genome Sequence Reveals Sequential Paleo-tetraploidization, Resistance Gene Elimination, Karyotype Evolution, and Functional Innovation in Apiales.</title>
        <authorList>
            <person name="Song X."/>
        </authorList>
    </citation>
    <scope>NUCLEOTIDE SEQUENCE</scope>
    <source>
        <tissue evidence="2">Leaf</tissue>
    </source>
</reference>
<evidence type="ECO:0000313" key="2">
    <source>
        <dbReference type="EMBL" id="KAF1002285.1"/>
    </source>
</evidence>
<feature type="compositionally biased region" description="Acidic residues" evidence="1">
    <location>
        <begin position="62"/>
        <end position="74"/>
    </location>
</feature>
<gene>
    <name evidence="2" type="ORF">AG4045_024041</name>
</gene>
<accession>A0A6L5BA70</accession>
<feature type="compositionally biased region" description="Low complexity" evidence="1">
    <location>
        <begin position="75"/>
        <end position="84"/>
    </location>
</feature>